<evidence type="ECO:0000259" key="5">
    <source>
        <dbReference type="PROSITE" id="PS50011"/>
    </source>
</evidence>
<keyword evidence="1" id="KW-0418">Kinase</keyword>
<dbReference type="PANTHER" id="PTHR47989">
    <property type="entry name" value="OS01G0750732 PROTEIN"/>
    <property type="match status" value="1"/>
</dbReference>
<keyword evidence="2" id="KW-0547">Nucleotide-binding</keyword>
<dbReference type="PANTHER" id="PTHR47989:SF27">
    <property type="entry name" value="PROTEIN KINASE DOMAIN-CONTAINING PROTEIN"/>
    <property type="match status" value="1"/>
</dbReference>
<reference evidence="6 7" key="1">
    <citation type="journal article" date="2023" name="Hortic Res">
        <title>Pangenome of water caltrop reveals structural variations and asymmetric subgenome divergence after allopolyploidization.</title>
        <authorList>
            <person name="Zhang X."/>
            <person name="Chen Y."/>
            <person name="Wang L."/>
            <person name="Yuan Y."/>
            <person name="Fang M."/>
            <person name="Shi L."/>
            <person name="Lu R."/>
            <person name="Comes H.P."/>
            <person name="Ma Y."/>
            <person name="Chen Y."/>
            <person name="Huang G."/>
            <person name="Zhou Y."/>
            <person name="Zheng Z."/>
            <person name="Qiu Y."/>
        </authorList>
    </citation>
    <scope>NUCLEOTIDE SEQUENCE [LARGE SCALE GENOMIC DNA]</scope>
    <source>
        <tissue evidence="6">Roots</tissue>
    </source>
</reference>
<dbReference type="InterPro" id="IPR000719">
    <property type="entry name" value="Prot_kinase_dom"/>
</dbReference>
<dbReference type="PROSITE" id="PS50011">
    <property type="entry name" value="PROTEIN_KINASE_DOM"/>
    <property type="match status" value="1"/>
</dbReference>
<protein>
    <recommendedName>
        <fullName evidence="5">Protein kinase domain-containing protein</fullName>
    </recommendedName>
</protein>
<keyword evidence="4" id="KW-1133">Transmembrane helix</keyword>
<feature type="transmembrane region" description="Helical" evidence="4">
    <location>
        <begin position="40"/>
        <end position="60"/>
    </location>
</feature>
<name>A0AAN7JWN0_9MYRT</name>
<keyword evidence="4" id="KW-0472">Membrane</keyword>
<gene>
    <name evidence="6" type="ORF">SAY87_002363</name>
</gene>
<dbReference type="Gene3D" id="1.10.510.10">
    <property type="entry name" value="Transferase(Phosphotransferase) domain 1"/>
    <property type="match status" value="1"/>
</dbReference>
<keyword evidence="7" id="KW-1185">Reference proteome</keyword>
<dbReference type="FunFam" id="1.10.510.10:FF:000223">
    <property type="entry name" value="probable receptor-like protein kinase At1g80640"/>
    <property type="match status" value="1"/>
</dbReference>
<keyword evidence="3" id="KW-0067">ATP-binding</keyword>
<feature type="transmembrane region" description="Helical" evidence="4">
    <location>
        <begin position="112"/>
        <end position="136"/>
    </location>
</feature>
<sequence length="487" mass="53999">MDRSIFPLSFAGEQLLWWTRGSRSSLSICLERDMKVPRGLSILPIWAMRASLFPVIIVLFNSKVEATVFGFSRLVIRSQVAPISQFSAEMEAQSPGTPGVRIVHHEDLNKKILIALVVASTFLVGILVIILLFWVYRHKNSKNFDKKSTANSDVARGHQFSSVTDKSSHSAITGKKGSVAAFEYQVLEVATNNFQDSNLLGESDSGRLYTAYINEKSFAIIKKLYADGQDTERQFEVEINWLSRIHHQNVISLLGCCAHGEMKFLVYEMMQNGTLETQLHGPSNGLALTWQIRMKIAVDIARGLEFLHEHCIPPVLHRNLKSSSILLDANFNAKISDFGLAATSGTQPRNDVKIIGTMGNLAPEYFLEGKLTDKSDVYSFGIILLELLMGRNPAEKISTAQSQSLVTWATPQLTDRSKLPNIVDPAIKDSMDQKHLYQVAAVAVLCIQPEPSYRPLITDVLHSLIPLVPAELGGSLRVSEPANRSPT</sequence>
<evidence type="ECO:0000256" key="3">
    <source>
        <dbReference type="ARBA" id="ARBA00022840"/>
    </source>
</evidence>
<evidence type="ECO:0000256" key="2">
    <source>
        <dbReference type="ARBA" id="ARBA00022741"/>
    </source>
</evidence>
<comment type="caution">
    <text evidence="6">The sequence shown here is derived from an EMBL/GenBank/DDBJ whole genome shotgun (WGS) entry which is preliminary data.</text>
</comment>
<organism evidence="6 7">
    <name type="scientific">Trapa incisa</name>
    <dbReference type="NCBI Taxonomy" id="236973"/>
    <lineage>
        <taxon>Eukaryota</taxon>
        <taxon>Viridiplantae</taxon>
        <taxon>Streptophyta</taxon>
        <taxon>Embryophyta</taxon>
        <taxon>Tracheophyta</taxon>
        <taxon>Spermatophyta</taxon>
        <taxon>Magnoliopsida</taxon>
        <taxon>eudicotyledons</taxon>
        <taxon>Gunneridae</taxon>
        <taxon>Pentapetalae</taxon>
        <taxon>rosids</taxon>
        <taxon>malvids</taxon>
        <taxon>Myrtales</taxon>
        <taxon>Lythraceae</taxon>
        <taxon>Trapa</taxon>
    </lineage>
</organism>
<dbReference type="InterPro" id="IPR001245">
    <property type="entry name" value="Ser-Thr/Tyr_kinase_cat_dom"/>
</dbReference>
<dbReference type="AlphaFoldDB" id="A0AAN7JWN0"/>
<dbReference type="Pfam" id="PF07714">
    <property type="entry name" value="PK_Tyr_Ser-Thr"/>
    <property type="match status" value="1"/>
</dbReference>
<keyword evidence="4" id="KW-0812">Transmembrane</keyword>
<proteinExistence type="predicted"/>
<evidence type="ECO:0000256" key="4">
    <source>
        <dbReference type="SAM" id="Phobius"/>
    </source>
</evidence>
<dbReference type="InterPro" id="IPR011009">
    <property type="entry name" value="Kinase-like_dom_sf"/>
</dbReference>
<evidence type="ECO:0000313" key="6">
    <source>
        <dbReference type="EMBL" id="KAK4754259.1"/>
    </source>
</evidence>
<evidence type="ECO:0000256" key="1">
    <source>
        <dbReference type="ARBA" id="ARBA00022527"/>
    </source>
</evidence>
<dbReference type="Gene3D" id="3.30.200.20">
    <property type="entry name" value="Phosphorylase Kinase, domain 1"/>
    <property type="match status" value="1"/>
</dbReference>
<dbReference type="GO" id="GO:0004674">
    <property type="term" value="F:protein serine/threonine kinase activity"/>
    <property type="evidence" value="ECO:0007669"/>
    <property type="project" value="UniProtKB-KW"/>
</dbReference>
<dbReference type="Proteomes" id="UP001345219">
    <property type="component" value="Chromosome 2"/>
</dbReference>
<dbReference type="GO" id="GO:0005524">
    <property type="term" value="F:ATP binding"/>
    <property type="evidence" value="ECO:0007669"/>
    <property type="project" value="UniProtKB-KW"/>
</dbReference>
<feature type="domain" description="Protein kinase" evidence="5">
    <location>
        <begin position="194"/>
        <end position="465"/>
    </location>
</feature>
<dbReference type="EMBL" id="JAXIOK010000015">
    <property type="protein sequence ID" value="KAK4754259.1"/>
    <property type="molecule type" value="Genomic_DNA"/>
</dbReference>
<dbReference type="SUPFAM" id="SSF56112">
    <property type="entry name" value="Protein kinase-like (PK-like)"/>
    <property type="match status" value="1"/>
</dbReference>
<evidence type="ECO:0000313" key="7">
    <source>
        <dbReference type="Proteomes" id="UP001345219"/>
    </source>
</evidence>
<keyword evidence="1" id="KW-0808">Transferase</keyword>
<accession>A0AAN7JWN0</accession>
<keyword evidence="1" id="KW-0723">Serine/threonine-protein kinase</keyword>